<evidence type="ECO:0000313" key="1">
    <source>
        <dbReference type="EMBL" id="CAD9336988.1"/>
    </source>
</evidence>
<sequence length="114" mass="13009">MMGNVMYYILTDKWVFEGHKPEDAIKRMLDGERSPFPTRVSNSSDPAEKVLMEGINMCWTYETEKRPSAGAIADYLLKNIKTIDGQVGAIVRAEIPPLPSNHRFTESDFYDSNY</sequence>
<protein>
    <recommendedName>
        <fullName evidence="2">Serine-threonine/tyrosine-protein kinase catalytic domain-containing protein</fullName>
    </recommendedName>
</protein>
<dbReference type="SUPFAM" id="SSF56112">
    <property type="entry name" value="Protein kinase-like (PK-like)"/>
    <property type="match status" value="1"/>
</dbReference>
<name>A0A7S1ZF02_TRICV</name>
<reference evidence="1" key="1">
    <citation type="submission" date="2021-01" db="EMBL/GenBank/DDBJ databases">
        <authorList>
            <person name="Corre E."/>
            <person name="Pelletier E."/>
            <person name="Niang G."/>
            <person name="Scheremetjew M."/>
            <person name="Finn R."/>
            <person name="Kale V."/>
            <person name="Holt S."/>
            <person name="Cochrane G."/>
            <person name="Meng A."/>
            <person name="Brown T."/>
            <person name="Cohen L."/>
        </authorList>
    </citation>
    <scope>NUCLEOTIDE SEQUENCE</scope>
    <source>
        <strain evidence="1">Grunow 1884</strain>
    </source>
</reference>
<organism evidence="1">
    <name type="scientific">Trieres chinensis</name>
    <name type="common">Marine centric diatom</name>
    <name type="synonym">Odontella sinensis</name>
    <dbReference type="NCBI Taxonomy" id="1514140"/>
    <lineage>
        <taxon>Eukaryota</taxon>
        <taxon>Sar</taxon>
        <taxon>Stramenopiles</taxon>
        <taxon>Ochrophyta</taxon>
        <taxon>Bacillariophyta</taxon>
        <taxon>Mediophyceae</taxon>
        <taxon>Biddulphiophycidae</taxon>
        <taxon>Eupodiscales</taxon>
        <taxon>Parodontellaceae</taxon>
        <taxon>Trieres</taxon>
    </lineage>
</organism>
<dbReference type="Gene3D" id="1.10.510.10">
    <property type="entry name" value="Transferase(Phosphotransferase) domain 1"/>
    <property type="match status" value="1"/>
</dbReference>
<gene>
    <name evidence="1" type="ORF">OSIN01602_LOCUS8916</name>
</gene>
<dbReference type="InterPro" id="IPR011009">
    <property type="entry name" value="Kinase-like_dom_sf"/>
</dbReference>
<evidence type="ECO:0008006" key="2">
    <source>
        <dbReference type="Google" id="ProtNLM"/>
    </source>
</evidence>
<proteinExistence type="predicted"/>
<accession>A0A7S1ZF02</accession>
<dbReference type="AlphaFoldDB" id="A0A7S1ZF02"/>
<dbReference type="EMBL" id="HBGO01015791">
    <property type="protein sequence ID" value="CAD9336988.1"/>
    <property type="molecule type" value="Transcribed_RNA"/>
</dbReference>